<dbReference type="Gene3D" id="3.40.30.110">
    <property type="match status" value="1"/>
</dbReference>
<accession>A0A139ARG7</accession>
<dbReference type="Proteomes" id="UP000070544">
    <property type="component" value="Unassembled WGS sequence"/>
</dbReference>
<keyword evidence="3" id="KW-1185">Reference proteome</keyword>
<reference evidence="2 3" key="1">
    <citation type="journal article" date="2015" name="Genome Biol. Evol.">
        <title>Phylogenomic analyses indicate that early fungi evolved digesting cell walls of algal ancestors of land plants.</title>
        <authorList>
            <person name="Chang Y."/>
            <person name="Wang S."/>
            <person name="Sekimoto S."/>
            <person name="Aerts A.L."/>
            <person name="Choi C."/>
            <person name="Clum A."/>
            <person name="LaButti K.M."/>
            <person name="Lindquist E.A."/>
            <person name="Yee Ngan C."/>
            <person name="Ohm R.A."/>
            <person name="Salamov A.A."/>
            <person name="Grigoriev I.V."/>
            <person name="Spatafora J.W."/>
            <person name="Berbee M.L."/>
        </authorList>
    </citation>
    <scope>NUCLEOTIDE SEQUENCE [LARGE SCALE GENOMIC DNA]</scope>
    <source>
        <strain evidence="2 3">JEL478</strain>
    </source>
</reference>
<dbReference type="CDD" id="cd00570">
    <property type="entry name" value="GST_N_family"/>
    <property type="match status" value="1"/>
</dbReference>
<dbReference type="OrthoDB" id="202840at2759"/>
<protein>
    <recommendedName>
        <fullName evidence="1">GST N-terminal domain-containing protein</fullName>
    </recommendedName>
</protein>
<evidence type="ECO:0000259" key="1">
    <source>
        <dbReference type="PROSITE" id="PS50404"/>
    </source>
</evidence>
<dbReference type="AlphaFoldDB" id="A0A139ARG7"/>
<sequence length="100" mass="11628">MVQDLDLKAYTATPILHGYDESPVTHKIILYLQIKGIPWVYHRTSKRQDDCLFTATSHFFFANRNVTPDLSRGYRRIPILQIGTDGYCDSNAIIRELEKR</sequence>
<dbReference type="PROSITE" id="PS50404">
    <property type="entry name" value="GST_NTER"/>
    <property type="match status" value="1"/>
</dbReference>
<dbReference type="SUPFAM" id="SSF52833">
    <property type="entry name" value="Thioredoxin-like"/>
    <property type="match status" value="1"/>
</dbReference>
<gene>
    <name evidence="2" type="ORF">M427DRAFT_42092</name>
</gene>
<evidence type="ECO:0000313" key="2">
    <source>
        <dbReference type="EMBL" id="KXS19328.1"/>
    </source>
</evidence>
<name>A0A139ARG7_GONPJ</name>
<dbReference type="InterPro" id="IPR036249">
    <property type="entry name" value="Thioredoxin-like_sf"/>
</dbReference>
<dbReference type="InterPro" id="IPR004045">
    <property type="entry name" value="Glutathione_S-Trfase_N"/>
</dbReference>
<feature type="domain" description="GST N-terminal" evidence="1">
    <location>
        <begin position="12"/>
        <end position="100"/>
    </location>
</feature>
<proteinExistence type="predicted"/>
<evidence type="ECO:0000313" key="3">
    <source>
        <dbReference type="Proteomes" id="UP000070544"/>
    </source>
</evidence>
<organism evidence="2 3">
    <name type="scientific">Gonapodya prolifera (strain JEL478)</name>
    <name type="common">Monoblepharis prolifera</name>
    <dbReference type="NCBI Taxonomy" id="1344416"/>
    <lineage>
        <taxon>Eukaryota</taxon>
        <taxon>Fungi</taxon>
        <taxon>Fungi incertae sedis</taxon>
        <taxon>Chytridiomycota</taxon>
        <taxon>Chytridiomycota incertae sedis</taxon>
        <taxon>Monoblepharidomycetes</taxon>
        <taxon>Monoblepharidales</taxon>
        <taxon>Gonapodyaceae</taxon>
        <taxon>Gonapodya</taxon>
    </lineage>
</organism>
<dbReference type="Pfam" id="PF13409">
    <property type="entry name" value="GST_N_2"/>
    <property type="match status" value="1"/>
</dbReference>
<dbReference type="EMBL" id="KQ965739">
    <property type="protein sequence ID" value="KXS19328.1"/>
    <property type="molecule type" value="Genomic_DNA"/>
</dbReference>